<protein>
    <submittedName>
        <fullName evidence="5">GlxA family transcriptional regulator</fullName>
    </submittedName>
</protein>
<reference evidence="5" key="1">
    <citation type="submission" date="2024-02" db="EMBL/GenBank/DDBJ databases">
        <title>Genome sequences of strain Gemmobacter sp. JM10B15.</title>
        <authorList>
            <person name="Zhang M."/>
        </authorList>
    </citation>
    <scope>NUCLEOTIDE SEQUENCE</scope>
    <source>
        <strain evidence="5">JM10B15</strain>
    </source>
</reference>
<dbReference type="PANTHER" id="PTHR43130">
    <property type="entry name" value="ARAC-FAMILY TRANSCRIPTIONAL REGULATOR"/>
    <property type="match status" value="1"/>
</dbReference>
<dbReference type="Gene3D" id="3.40.50.880">
    <property type="match status" value="1"/>
</dbReference>
<evidence type="ECO:0000256" key="1">
    <source>
        <dbReference type="ARBA" id="ARBA00023015"/>
    </source>
</evidence>
<dbReference type="Gene3D" id="1.10.10.60">
    <property type="entry name" value="Homeodomain-like"/>
    <property type="match status" value="1"/>
</dbReference>
<dbReference type="CDD" id="cd03136">
    <property type="entry name" value="GATase1_AraC_ArgR_like"/>
    <property type="match status" value="1"/>
</dbReference>
<comment type="caution">
    <text evidence="5">The sequence shown here is derived from an EMBL/GenBank/DDBJ whole genome shotgun (WGS) entry which is preliminary data.</text>
</comment>
<dbReference type="PROSITE" id="PS01124">
    <property type="entry name" value="HTH_ARAC_FAMILY_2"/>
    <property type="match status" value="1"/>
</dbReference>
<dbReference type="SMART" id="SM00342">
    <property type="entry name" value="HTH_ARAC"/>
    <property type="match status" value="1"/>
</dbReference>
<evidence type="ECO:0000313" key="5">
    <source>
        <dbReference type="EMBL" id="MEH7828097.1"/>
    </source>
</evidence>
<dbReference type="InterPro" id="IPR009057">
    <property type="entry name" value="Homeodomain-like_sf"/>
</dbReference>
<dbReference type="EMBL" id="JBALHR010000003">
    <property type="protein sequence ID" value="MEH7828097.1"/>
    <property type="molecule type" value="Genomic_DNA"/>
</dbReference>
<keyword evidence="2" id="KW-0238">DNA-binding</keyword>
<dbReference type="SUPFAM" id="SSF46689">
    <property type="entry name" value="Homeodomain-like"/>
    <property type="match status" value="2"/>
</dbReference>
<organism evidence="5 6">
    <name type="scientific">Gemmobacter denitrificans</name>
    <dbReference type="NCBI Taxonomy" id="3123040"/>
    <lineage>
        <taxon>Bacteria</taxon>
        <taxon>Pseudomonadati</taxon>
        <taxon>Pseudomonadota</taxon>
        <taxon>Alphaproteobacteria</taxon>
        <taxon>Rhodobacterales</taxon>
        <taxon>Paracoccaceae</taxon>
        <taxon>Gemmobacter</taxon>
    </lineage>
</organism>
<keyword evidence="1" id="KW-0805">Transcription regulation</keyword>
<gene>
    <name evidence="5" type="ORF">V6590_08040</name>
</gene>
<keyword evidence="6" id="KW-1185">Reference proteome</keyword>
<accession>A0ABU8BUZ8</accession>
<evidence type="ECO:0000313" key="6">
    <source>
        <dbReference type="Proteomes" id="UP001431963"/>
    </source>
</evidence>
<feature type="domain" description="HTH araC/xylS-type" evidence="4">
    <location>
        <begin position="238"/>
        <end position="336"/>
    </location>
</feature>
<evidence type="ECO:0000256" key="2">
    <source>
        <dbReference type="ARBA" id="ARBA00023125"/>
    </source>
</evidence>
<dbReference type="PRINTS" id="PR00032">
    <property type="entry name" value="HTHARAC"/>
</dbReference>
<dbReference type="RefSeq" id="WP_335421680.1">
    <property type="nucleotide sequence ID" value="NZ_JBALHR010000003.1"/>
</dbReference>
<dbReference type="Proteomes" id="UP001431963">
    <property type="component" value="Unassembled WGS sequence"/>
</dbReference>
<evidence type="ECO:0000259" key="4">
    <source>
        <dbReference type="PROSITE" id="PS01124"/>
    </source>
</evidence>
<sequence>MPGTFARPHPTPPNAGPPPPARLTFVIVPRFNMATLITLIEPLRIANYLASAPLYQWDILSMEGERVPASNGIDIAAAPVSDRNRRGELIFVLASWGAEHYANRDLFSWLRRQARDGARICAVELGCYLLARAGLLAGRRVATHWSWAPGFQEQFPEIAMSDQLFTLEEPVLTCAGGLAGVDMMLRLISDAHGASMAAEVADQMLHHPIRPATAPQRRHQAPGPEAAQVPEGLPPLLREAVALIEGNIADPLTVPMIAAALNVSQRHLERQFRQAIGCTVVQFSTLVRLQHARVLLISTPLSVREIATATGFNALSHFSVAFRRCFGRRPSDYRQGWPDGDKAPSWPGTLAGFLDGLQQRHKSRT</sequence>
<name>A0ABU8BUZ8_9RHOB</name>
<dbReference type="SUPFAM" id="SSF52317">
    <property type="entry name" value="Class I glutamine amidotransferase-like"/>
    <property type="match status" value="1"/>
</dbReference>
<dbReference type="Pfam" id="PF12833">
    <property type="entry name" value="HTH_18"/>
    <property type="match status" value="1"/>
</dbReference>
<dbReference type="PANTHER" id="PTHR43130:SF3">
    <property type="entry name" value="HTH-TYPE TRANSCRIPTIONAL REGULATOR RV1931C"/>
    <property type="match status" value="1"/>
</dbReference>
<dbReference type="InterPro" id="IPR052158">
    <property type="entry name" value="INH-QAR"/>
</dbReference>
<dbReference type="InterPro" id="IPR029062">
    <property type="entry name" value="Class_I_gatase-like"/>
</dbReference>
<dbReference type="InterPro" id="IPR018060">
    <property type="entry name" value="HTH_AraC"/>
</dbReference>
<evidence type="ECO:0000256" key="3">
    <source>
        <dbReference type="ARBA" id="ARBA00023163"/>
    </source>
</evidence>
<keyword evidence="3" id="KW-0804">Transcription</keyword>
<dbReference type="InterPro" id="IPR020449">
    <property type="entry name" value="Tscrpt_reg_AraC-type_HTH"/>
</dbReference>
<proteinExistence type="predicted"/>